<comment type="caution">
    <text evidence="1">The sequence shown here is derived from an EMBL/GenBank/DDBJ whole genome shotgun (WGS) entry which is preliminary data.</text>
</comment>
<evidence type="ECO:0000313" key="1">
    <source>
        <dbReference type="EMBL" id="KAF7350247.1"/>
    </source>
</evidence>
<dbReference type="EMBL" id="JACAZI010000010">
    <property type="protein sequence ID" value="KAF7350247.1"/>
    <property type="molecule type" value="Genomic_DNA"/>
</dbReference>
<proteinExistence type="predicted"/>
<keyword evidence="2" id="KW-1185">Reference proteome</keyword>
<reference evidence="1" key="1">
    <citation type="submission" date="2020-05" db="EMBL/GenBank/DDBJ databases">
        <title>Mycena genomes resolve the evolution of fungal bioluminescence.</title>
        <authorList>
            <person name="Tsai I.J."/>
        </authorList>
    </citation>
    <scope>NUCLEOTIDE SEQUENCE</scope>
    <source>
        <strain evidence="1">CCC161011</strain>
    </source>
</reference>
<dbReference type="AlphaFoldDB" id="A0A8H7CW10"/>
<protein>
    <submittedName>
        <fullName evidence="1">Uncharacterized protein</fullName>
    </submittedName>
</protein>
<name>A0A8H7CW10_9AGAR</name>
<dbReference type="Proteomes" id="UP000620124">
    <property type="component" value="Unassembled WGS sequence"/>
</dbReference>
<organism evidence="1 2">
    <name type="scientific">Mycena venus</name>
    <dbReference type="NCBI Taxonomy" id="2733690"/>
    <lineage>
        <taxon>Eukaryota</taxon>
        <taxon>Fungi</taxon>
        <taxon>Dikarya</taxon>
        <taxon>Basidiomycota</taxon>
        <taxon>Agaricomycotina</taxon>
        <taxon>Agaricomycetes</taxon>
        <taxon>Agaricomycetidae</taxon>
        <taxon>Agaricales</taxon>
        <taxon>Marasmiineae</taxon>
        <taxon>Mycenaceae</taxon>
        <taxon>Mycena</taxon>
    </lineage>
</organism>
<accession>A0A8H7CW10</accession>
<dbReference type="OrthoDB" id="3070431at2759"/>
<sequence>MVPAIQPNLISNTRTLAEHEGWIITAFATILLGHPVPWDLPEYVGLCTGFHLMLGSISFAQVRRQTQIIGIVLNLKTWTIKSLIESAFLATIYDRRVHTVDEVVKHLCFNTVSCTSTTPYYIKLFRLRLERCMNGVGHPLELQSCLEALGTVSEQEFIASANDPLLCANLVLLCGTDSDLRPTQDDWTISFKFFGKHTRDSDIARPLTFRTCFQSIDVHLDRELKEMLLEPVANDSSGTSKFDPWLHNQLVNRDHNTG</sequence>
<gene>
    <name evidence="1" type="ORF">MVEN_01328200</name>
</gene>
<evidence type="ECO:0000313" key="2">
    <source>
        <dbReference type="Proteomes" id="UP000620124"/>
    </source>
</evidence>